<dbReference type="eggNOG" id="COG2897">
    <property type="taxonomic scope" value="Bacteria"/>
</dbReference>
<organism evidence="4 5">
    <name type="scientific">Candidatus Jettenia caeni</name>
    <dbReference type="NCBI Taxonomy" id="247490"/>
    <lineage>
        <taxon>Bacteria</taxon>
        <taxon>Pseudomonadati</taxon>
        <taxon>Planctomycetota</taxon>
        <taxon>Candidatus Brocadiia</taxon>
        <taxon>Candidatus Brocadiales</taxon>
        <taxon>Candidatus Brocadiaceae</taxon>
        <taxon>Candidatus Jettenia</taxon>
    </lineage>
</organism>
<evidence type="ECO:0000313" key="5">
    <source>
        <dbReference type="Proteomes" id="UP000002985"/>
    </source>
</evidence>
<dbReference type="Gene3D" id="3.40.250.10">
    <property type="entry name" value="Rhodanese-like domain"/>
    <property type="match status" value="2"/>
</dbReference>
<dbReference type="CDD" id="cd01449">
    <property type="entry name" value="TST_Repeat_2"/>
    <property type="match status" value="1"/>
</dbReference>
<dbReference type="Proteomes" id="UP000002985">
    <property type="component" value="Unassembled WGS sequence"/>
</dbReference>
<dbReference type="InterPro" id="IPR036873">
    <property type="entry name" value="Rhodanese-like_dom_sf"/>
</dbReference>
<dbReference type="Pfam" id="PF00581">
    <property type="entry name" value="Rhodanese"/>
    <property type="match status" value="2"/>
</dbReference>
<gene>
    <name evidence="4" type="ORF">KSU1_C0609</name>
</gene>
<dbReference type="InterPro" id="IPR001763">
    <property type="entry name" value="Rhodanese-like_dom"/>
</dbReference>
<dbReference type="PANTHER" id="PTHR11364">
    <property type="entry name" value="THIOSULFATE SULFERTANSFERASE"/>
    <property type="match status" value="1"/>
</dbReference>
<dbReference type="FunFam" id="3.40.250.10:FF:000035">
    <property type="entry name" value="Thiosulfate sulfurtransferase"/>
    <property type="match status" value="1"/>
</dbReference>
<feature type="domain" description="Rhodanese" evidence="3">
    <location>
        <begin position="17"/>
        <end position="137"/>
    </location>
</feature>
<evidence type="ECO:0000256" key="1">
    <source>
        <dbReference type="ARBA" id="ARBA00022679"/>
    </source>
</evidence>
<dbReference type="OrthoDB" id="9770030at2"/>
<dbReference type="PROSITE" id="PS50206">
    <property type="entry name" value="RHODANESE_3"/>
    <property type="match status" value="2"/>
</dbReference>
<dbReference type="EMBL" id="BAFH01000003">
    <property type="protein sequence ID" value="GAB62205.1"/>
    <property type="molecule type" value="Genomic_DNA"/>
</dbReference>
<proteinExistence type="predicted"/>
<dbReference type="STRING" id="247490.KSU1_C0609"/>
<dbReference type="PANTHER" id="PTHR11364:SF27">
    <property type="entry name" value="SULFURTRANSFERASE"/>
    <property type="match status" value="1"/>
</dbReference>
<dbReference type="InterPro" id="IPR045078">
    <property type="entry name" value="TST/MPST-like"/>
</dbReference>
<dbReference type="SUPFAM" id="SSF52821">
    <property type="entry name" value="Rhodanese/Cell cycle control phosphatase"/>
    <property type="match status" value="2"/>
</dbReference>
<dbReference type="AlphaFoldDB" id="I3IKG0"/>
<feature type="domain" description="Rhodanese" evidence="3">
    <location>
        <begin position="167"/>
        <end position="280"/>
    </location>
</feature>
<dbReference type="CDD" id="cd01448">
    <property type="entry name" value="TST_Repeat_1"/>
    <property type="match status" value="1"/>
</dbReference>
<keyword evidence="2" id="KW-0677">Repeat</keyword>
<sequence length="284" mass="31723">MFYTTIILASELVNHITNPDWVIIDCRFSLDNPERGRKDYVQSHIPGAIYAHLNEDLSGEIIPGKTGRHPLPNIKTFVQTLSKWGIDSDVQVIAYDDKGGSIAARLWWMLSWVGHNNAAVLNGGWQQWIKNNYPVKSGVEDRKFSTFAPRLRNELLFDANDVLRILNNPGFRLLDSRSADRYRGEHETVDPIAGHIPGAISAPFADNLNPEGMFLSREELKARFQTLLGNVPFERAVFYCGSGVTASHNLLALAYAGLGDARLYAGSWSDWITDPNRPVSKGSK</sequence>
<protein>
    <submittedName>
        <fullName evidence="4">Sulfurtransferase</fullName>
    </submittedName>
</protein>
<evidence type="ECO:0000313" key="4">
    <source>
        <dbReference type="EMBL" id="GAB62205.1"/>
    </source>
</evidence>
<reference evidence="4 5" key="1">
    <citation type="journal article" date="2012" name="FEBS Lett.">
        <title>Anammox organism KSU-1 expresses a NirK-type copper-containing nitrite reductase instead of a NirS-type with cytochrome cd1.</title>
        <authorList>
            <person name="Hira D."/>
            <person name="Toh H."/>
            <person name="Migita C.T."/>
            <person name="Okubo H."/>
            <person name="Nishiyama T."/>
            <person name="Hattori M."/>
            <person name="Furukawa K."/>
            <person name="Fujii T."/>
        </authorList>
    </citation>
    <scope>NUCLEOTIDE SEQUENCE [LARGE SCALE GENOMIC DNA]</scope>
</reference>
<dbReference type="GO" id="GO:0004792">
    <property type="term" value="F:thiosulfate-cyanide sulfurtransferase activity"/>
    <property type="evidence" value="ECO:0007669"/>
    <property type="project" value="TreeGrafter"/>
</dbReference>
<evidence type="ECO:0000256" key="2">
    <source>
        <dbReference type="ARBA" id="ARBA00022737"/>
    </source>
</evidence>
<keyword evidence="1 4" id="KW-0808">Transferase</keyword>
<accession>I3IKG0</accession>
<name>I3IKG0_9BACT</name>
<comment type="caution">
    <text evidence="4">The sequence shown here is derived from an EMBL/GenBank/DDBJ whole genome shotgun (WGS) entry which is preliminary data.</text>
</comment>
<keyword evidence="5" id="KW-1185">Reference proteome</keyword>
<evidence type="ECO:0000259" key="3">
    <source>
        <dbReference type="PROSITE" id="PS50206"/>
    </source>
</evidence>
<dbReference type="SMART" id="SM00450">
    <property type="entry name" value="RHOD"/>
    <property type="match status" value="2"/>
</dbReference>